<sequence length="625" mass="69118">MRSTLEQMSWTPKRSLGEVNQILCAPGQLHEVETRLVDGRVQRVYKNLWPSLRHFWLWATQEYRDKTYIVFENYRIPYGEALERSVKAAAVFRYVYGVKKGDRVVICSRNFPDYLIAFWACHLLGAISVLVNAWLPAEPTKHCFVGAGCKLAIVDPQRADLIENLTGTITKEAGTAGFLVIEHHEGKGKWQGMQNWSEVLDSYRGDCRSVLDEDPDLLPEDNATIIFTSGTTGLPKGVLGTHRMFLTNVANVLVGSRRAILRRGEPLPPFVVPEGPQKGILISVPLFHVTGSTSLSMLGTFRGMKIVFMRKWTAEEGARLIRNEKISIAGGLPSRSVPSMVADLSDSSAVGCPLESLLFGGAAAPEQLARRAHKAFPTASMSQGYGLTETNSMSVGFAGEDYYARPTSVGLAMPVNDILIVKDDKVVPVGESGEIWLRGPNVMKGYWGDPRELPKLYERTECSVDVLSGATAAAITIDGWLKSGDIGYLDHEGFLYIRDRIKDLILRGGENIDSLSVENAVSADERLLEVAAVGVPDARYGEQVAVVASVKPVYKGKVTEKEVINIARERLPRFSVPVMVILQDERLPLNPSGKILKRELREIAKTEWARRSRNMGDKGHEKAKL</sequence>
<protein>
    <recommendedName>
        <fullName evidence="7">AMP-dependent synthetase/ligase domain-containing protein</fullName>
    </recommendedName>
</protein>
<dbReference type="GO" id="GO:0031956">
    <property type="term" value="F:medium-chain fatty acid-CoA ligase activity"/>
    <property type="evidence" value="ECO:0007669"/>
    <property type="project" value="TreeGrafter"/>
</dbReference>
<dbReference type="InterPro" id="IPR025110">
    <property type="entry name" value="AMP-bd_C"/>
</dbReference>
<dbReference type="SUPFAM" id="SSF56801">
    <property type="entry name" value="Acetyl-CoA synthetase-like"/>
    <property type="match status" value="1"/>
</dbReference>
<dbReference type="Pfam" id="PF13193">
    <property type="entry name" value="AMP-binding_C"/>
    <property type="match status" value="1"/>
</dbReference>
<dbReference type="PROSITE" id="PS00455">
    <property type="entry name" value="AMP_BINDING"/>
    <property type="match status" value="1"/>
</dbReference>
<dbReference type="AlphaFoldDB" id="A0A4S4L0L3"/>
<evidence type="ECO:0000256" key="2">
    <source>
        <dbReference type="ARBA" id="ARBA00022598"/>
    </source>
</evidence>
<organism evidence="5 6">
    <name type="scientific">Bondarzewia mesenterica</name>
    <dbReference type="NCBI Taxonomy" id="1095465"/>
    <lineage>
        <taxon>Eukaryota</taxon>
        <taxon>Fungi</taxon>
        <taxon>Dikarya</taxon>
        <taxon>Basidiomycota</taxon>
        <taxon>Agaricomycotina</taxon>
        <taxon>Agaricomycetes</taxon>
        <taxon>Russulales</taxon>
        <taxon>Bondarzewiaceae</taxon>
        <taxon>Bondarzewia</taxon>
    </lineage>
</organism>
<dbReference type="Gene3D" id="3.40.50.12780">
    <property type="entry name" value="N-terminal domain of ligase-like"/>
    <property type="match status" value="1"/>
</dbReference>
<accession>A0A4S4L0L3</accession>
<dbReference type="Pfam" id="PF00501">
    <property type="entry name" value="AMP-binding"/>
    <property type="match status" value="1"/>
</dbReference>
<dbReference type="OrthoDB" id="10253115at2759"/>
<dbReference type="InterPro" id="IPR000873">
    <property type="entry name" value="AMP-dep_synth/lig_dom"/>
</dbReference>
<dbReference type="PANTHER" id="PTHR43201">
    <property type="entry name" value="ACYL-COA SYNTHETASE"/>
    <property type="match status" value="1"/>
</dbReference>
<evidence type="ECO:0000313" key="6">
    <source>
        <dbReference type="Proteomes" id="UP000310158"/>
    </source>
</evidence>
<evidence type="ECO:0000313" key="5">
    <source>
        <dbReference type="EMBL" id="THH04789.1"/>
    </source>
</evidence>
<evidence type="ECO:0000259" key="3">
    <source>
        <dbReference type="Pfam" id="PF00501"/>
    </source>
</evidence>
<dbReference type="Proteomes" id="UP000310158">
    <property type="component" value="Unassembled WGS sequence"/>
</dbReference>
<dbReference type="InterPro" id="IPR042099">
    <property type="entry name" value="ANL_N_sf"/>
</dbReference>
<name>A0A4S4L0L3_9AGAM</name>
<feature type="domain" description="AMP-binding enzyme C-terminal" evidence="4">
    <location>
        <begin position="517"/>
        <end position="594"/>
    </location>
</feature>
<gene>
    <name evidence="5" type="ORF">EW146_g10083</name>
</gene>
<comment type="caution">
    <text evidence="5">The sequence shown here is derived from an EMBL/GenBank/DDBJ whole genome shotgun (WGS) entry which is preliminary data.</text>
</comment>
<evidence type="ECO:0008006" key="7">
    <source>
        <dbReference type="Google" id="ProtNLM"/>
    </source>
</evidence>
<feature type="domain" description="AMP-dependent synthetase/ligase" evidence="3">
    <location>
        <begin position="59"/>
        <end position="447"/>
    </location>
</feature>
<keyword evidence="2" id="KW-0436">Ligase</keyword>
<dbReference type="EMBL" id="SGPL01001102">
    <property type="protein sequence ID" value="THH04789.1"/>
    <property type="molecule type" value="Genomic_DNA"/>
</dbReference>
<proteinExistence type="inferred from homology"/>
<reference evidence="5 6" key="1">
    <citation type="submission" date="2019-02" db="EMBL/GenBank/DDBJ databases">
        <title>Genome sequencing of the rare red list fungi Bondarzewia mesenterica.</title>
        <authorList>
            <person name="Buettner E."/>
            <person name="Kellner H."/>
        </authorList>
    </citation>
    <scope>NUCLEOTIDE SEQUENCE [LARGE SCALE GENOMIC DNA]</scope>
    <source>
        <strain evidence="5 6">DSM 108281</strain>
    </source>
</reference>
<keyword evidence="6" id="KW-1185">Reference proteome</keyword>
<dbReference type="GO" id="GO:0006631">
    <property type="term" value="P:fatty acid metabolic process"/>
    <property type="evidence" value="ECO:0007669"/>
    <property type="project" value="TreeGrafter"/>
</dbReference>
<dbReference type="InterPro" id="IPR020845">
    <property type="entry name" value="AMP-binding_CS"/>
</dbReference>
<dbReference type="Gene3D" id="3.30.300.30">
    <property type="match status" value="1"/>
</dbReference>
<dbReference type="PANTHER" id="PTHR43201:SF5">
    <property type="entry name" value="MEDIUM-CHAIN ACYL-COA LIGASE ACSF2, MITOCHONDRIAL"/>
    <property type="match status" value="1"/>
</dbReference>
<dbReference type="InterPro" id="IPR045851">
    <property type="entry name" value="AMP-bd_C_sf"/>
</dbReference>
<comment type="similarity">
    <text evidence="1">Belongs to the ATP-dependent AMP-binding enzyme family.</text>
</comment>
<evidence type="ECO:0000256" key="1">
    <source>
        <dbReference type="ARBA" id="ARBA00006432"/>
    </source>
</evidence>
<evidence type="ECO:0000259" key="4">
    <source>
        <dbReference type="Pfam" id="PF13193"/>
    </source>
</evidence>